<protein>
    <submittedName>
        <fullName evidence="2">Zinc transport system substrate-binding protein</fullName>
    </submittedName>
</protein>
<dbReference type="InterPro" id="IPR006127">
    <property type="entry name" value="ZnuA-like"/>
</dbReference>
<dbReference type="PROSITE" id="PS51257">
    <property type="entry name" value="PROKAR_LIPOPROTEIN"/>
    <property type="match status" value="1"/>
</dbReference>
<dbReference type="PANTHER" id="PTHR42953">
    <property type="entry name" value="HIGH-AFFINITY ZINC UPTAKE SYSTEM PROTEIN ZNUA-RELATED"/>
    <property type="match status" value="1"/>
</dbReference>
<name>A0A1H7Y6A0_9BACI</name>
<reference evidence="3" key="1">
    <citation type="submission" date="2016-10" db="EMBL/GenBank/DDBJ databases">
        <authorList>
            <person name="Varghese N."/>
            <person name="Submissions S."/>
        </authorList>
    </citation>
    <scope>NUCLEOTIDE SEQUENCE [LARGE SCALE GENOMIC DNA]</scope>
    <source>
        <strain evidence="3">B48,IBRC-M 10115,DSM 25386,CECT 8001</strain>
    </source>
</reference>
<dbReference type="RefSeq" id="WP_090741786.1">
    <property type="nucleotide sequence ID" value="NZ_FOBW01000002.1"/>
</dbReference>
<dbReference type="GO" id="GO:0030001">
    <property type="term" value="P:metal ion transport"/>
    <property type="evidence" value="ECO:0007669"/>
    <property type="project" value="InterPro"/>
</dbReference>
<evidence type="ECO:0000313" key="2">
    <source>
        <dbReference type="EMBL" id="SEM40848.1"/>
    </source>
</evidence>
<sequence>MKKSILFGGFILIISIFLSGCSEQPTETKNPDLLNVYTTVYPLEYFTERIGGTYVEVESIYPPGADEHTFEPSQKDMIKLAESDLFIFIGLGLEGFVEKAKGTLKTEDVTMLAAGERIHFEDSIDHEDENHGESSHGDENHEADAHDDGSHEEAGHEDQNHGADAHGDGSHEEAGHEDENHEADAHGDGSHEEAGHEDENHEADAHGDGSHEEAGHEDENHEADAHGDGSHEEAGHEGENHEADAHGETEHEGEHNHNHGDIDPHVWIDPVYAKDLAAAIKDQLILELPSHEETFNENYQALIKDLDKLNSQFNEMVTSAKHHEIIVSHSAFGYWEERYGIEQISISGMSTTSEPSQKELQNLIDHGKKAELKYVLFEQNFQSRLGEAVQKELGAKSLTLHNLSVLTEEDLNNGETYFSLMEKNLETLKKALND</sequence>
<accession>A0A1H7Y6A0</accession>
<proteinExistence type="predicted"/>
<keyword evidence="3" id="KW-1185">Reference proteome</keyword>
<evidence type="ECO:0000256" key="1">
    <source>
        <dbReference type="SAM" id="MobiDB-lite"/>
    </source>
</evidence>
<dbReference type="Gene3D" id="3.40.50.1980">
    <property type="entry name" value="Nitrogenase molybdenum iron protein domain"/>
    <property type="match status" value="3"/>
</dbReference>
<dbReference type="STRING" id="930146.SAMN05192533_102510"/>
<dbReference type="Pfam" id="PF01297">
    <property type="entry name" value="ZnuA"/>
    <property type="match status" value="1"/>
</dbReference>
<evidence type="ECO:0000313" key="3">
    <source>
        <dbReference type="Proteomes" id="UP000198553"/>
    </source>
</evidence>
<dbReference type="GO" id="GO:0046872">
    <property type="term" value="F:metal ion binding"/>
    <property type="evidence" value="ECO:0007669"/>
    <property type="project" value="InterPro"/>
</dbReference>
<dbReference type="EMBL" id="FOBW01000002">
    <property type="protein sequence ID" value="SEM40848.1"/>
    <property type="molecule type" value="Genomic_DNA"/>
</dbReference>
<dbReference type="Proteomes" id="UP000198553">
    <property type="component" value="Unassembled WGS sequence"/>
</dbReference>
<dbReference type="SUPFAM" id="SSF53807">
    <property type="entry name" value="Helical backbone' metal receptor"/>
    <property type="match status" value="1"/>
</dbReference>
<dbReference type="PANTHER" id="PTHR42953:SF8">
    <property type="entry name" value="ZINT DOMAIN-CONTAINING PROTEIN"/>
    <property type="match status" value="1"/>
</dbReference>
<feature type="region of interest" description="Disordered" evidence="1">
    <location>
        <begin position="126"/>
        <end position="262"/>
    </location>
</feature>
<dbReference type="OrthoDB" id="9810636at2"/>
<organism evidence="2 3">
    <name type="scientific">Mesobacillus persicus</name>
    <dbReference type="NCBI Taxonomy" id="930146"/>
    <lineage>
        <taxon>Bacteria</taxon>
        <taxon>Bacillati</taxon>
        <taxon>Bacillota</taxon>
        <taxon>Bacilli</taxon>
        <taxon>Bacillales</taxon>
        <taxon>Bacillaceae</taxon>
        <taxon>Mesobacillus</taxon>
    </lineage>
</organism>
<dbReference type="InterPro" id="IPR050492">
    <property type="entry name" value="Bact_metal-bind_prot9"/>
</dbReference>
<gene>
    <name evidence="2" type="ORF">SAMN05192533_102510</name>
</gene>
<dbReference type="AlphaFoldDB" id="A0A1H7Y6A0"/>